<name>A0AAD6UWT4_9AGAR</name>
<organism evidence="2 3">
    <name type="scientific">Mycena pura</name>
    <dbReference type="NCBI Taxonomy" id="153505"/>
    <lineage>
        <taxon>Eukaryota</taxon>
        <taxon>Fungi</taxon>
        <taxon>Dikarya</taxon>
        <taxon>Basidiomycota</taxon>
        <taxon>Agaricomycotina</taxon>
        <taxon>Agaricomycetes</taxon>
        <taxon>Agaricomycetidae</taxon>
        <taxon>Agaricales</taxon>
        <taxon>Marasmiineae</taxon>
        <taxon>Mycenaceae</taxon>
        <taxon>Mycena</taxon>
    </lineage>
</organism>
<keyword evidence="3" id="KW-1185">Reference proteome</keyword>
<feature type="region of interest" description="Disordered" evidence="1">
    <location>
        <begin position="169"/>
        <end position="197"/>
    </location>
</feature>
<sequence length="320" mass="35472">MASNPRVYDVFDEDDKLDMESDWPAHEWIGCGKKYQNVPRDIALRTQFTRQVLREIEATLPPLSLSPAGFFSDFRVPKFETEADGARDDTNIVFDAAEPSFIPANPLDLPLLPSATIQRLDADLGQAWFDGKKSIRIQDPHTGITFNSFSDSEASQNCLQETPVQQYCTGSRHQSPNTSSNRWLSHSTQREAEKAGGTIELLGARTSGKSRMLLHARTNTRASAAILGLSTFAHLPSGAIIVWVPDGINLTERSAEVSKKTIAMFTELQREKAGLIRMINALTTVQRKSGADINVLDLEEDDGVADKSSLYIYDFFTIFG</sequence>
<evidence type="ECO:0000256" key="1">
    <source>
        <dbReference type="SAM" id="MobiDB-lite"/>
    </source>
</evidence>
<evidence type="ECO:0000313" key="3">
    <source>
        <dbReference type="Proteomes" id="UP001219525"/>
    </source>
</evidence>
<comment type="caution">
    <text evidence="2">The sequence shown here is derived from an EMBL/GenBank/DDBJ whole genome shotgun (WGS) entry which is preliminary data.</text>
</comment>
<protein>
    <submittedName>
        <fullName evidence="2">Uncharacterized protein</fullName>
    </submittedName>
</protein>
<reference evidence="2" key="1">
    <citation type="submission" date="2023-03" db="EMBL/GenBank/DDBJ databases">
        <title>Massive genome expansion in bonnet fungi (Mycena s.s.) driven by repeated elements and novel gene families across ecological guilds.</title>
        <authorList>
            <consortium name="Lawrence Berkeley National Laboratory"/>
            <person name="Harder C.B."/>
            <person name="Miyauchi S."/>
            <person name="Viragh M."/>
            <person name="Kuo A."/>
            <person name="Thoen E."/>
            <person name="Andreopoulos B."/>
            <person name="Lu D."/>
            <person name="Skrede I."/>
            <person name="Drula E."/>
            <person name="Henrissat B."/>
            <person name="Morin E."/>
            <person name="Kohler A."/>
            <person name="Barry K."/>
            <person name="LaButti K."/>
            <person name="Morin E."/>
            <person name="Salamov A."/>
            <person name="Lipzen A."/>
            <person name="Mereny Z."/>
            <person name="Hegedus B."/>
            <person name="Baldrian P."/>
            <person name="Stursova M."/>
            <person name="Weitz H."/>
            <person name="Taylor A."/>
            <person name="Grigoriev I.V."/>
            <person name="Nagy L.G."/>
            <person name="Martin F."/>
            <person name="Kauserud H."/>
        </authorList>
    </citation>
    <scope>NUCLEOTIDE SEQUENCE</scope>
    <source>
        <strain evidence="2">9144</strain>
    </source>
</reference>
<evidence type="ECO:0000313" key="2">
    <source>
        <dbReference type="EMBL" id="KAJ7196343.1"/>
    </source>
</evidence>
<dbReference type="EMBL" id="JARJCW010000084">
    <property type="protein sequence ID" value="KAJ7196343.1"/>
    <property type="molecule type" value="Genomic_DNA"/>
</dbReference>
<feature type="compositionally biased region" description="Polar residues" evidence="1">
    <location>
        <begin position="169"/>
        <end position="187"/>
    </location>
</feature>
<accession>A0AAD6UWT4</accession>
<dbReference type="Proteomes" id="UP001219525">
    <property type="component" value="Unassembled WGS sequence"/>
</dbReference>
<gene>
    <name evidence="2" type="ORF">GGX14DRAFT_673061</name>
</gene>
<dbReference type="AlphaFoldDB" id="A0AAD6UWT4"/>
<proteinExistence type="predicted"/>